<evidence type="ECO:0000313" key="5">
    <source>
        <dbReference type="EMBL" id="MBD8124060.1"/>
    </source>
</evidence>
<dbReference type="PRINTS" id="PR00038">
    <property type="entry name" value="HTHLUXR"/>
</dbReference>
<dbReference type="Proteomes" id="UP000625247">
    <property type="component" value="Unassembled WGS sequence"/>
</dbReference>
<feature type="domain" description="HTH luxR-type" evidence="4">
    <location>
        <begin position="1"/>
        <end position="70"/>
    </location>
</feature>
<keyword evidence="2" id="KW-0238">DNA-binding</keyword>
<dbReference type="SUPFAM" id="SSF46894">
    <property type="entry name" value="C-terminal effector domain of the bipartite response regulators"/>
    <property type="match status" value="1"/>
</dbReference>
<accession>A0ABR9ADJ2</accession>
<evidence type="ECO:0000256" key="2">
    <source>
        <dbReference type="ARBA" id="ARBA00023125"/>
    </source>
</evidence>
<evidence type="ECO:0000313" key="6">
    <source>
        <dbReference type="Proteomes" id="UP000625247"/>
    </source>
</evidence>
<dbReference type="PANTHER" id="PTHR44688:SF16">
    <property type="entry name" value="DNA-BINDING TRANSCRIPTIONAL ACTIVATOR DEVR_DOSR"/>
    <property type="match status" value="1"/>
</dbReference>
<keyword evidence="3" id="KW-0804">Transcription</keyword>
<evidence type="ECO:0000259" key="4">
    <source>
        <dbReference type="PROSITE" id="PS50043"/>
    </source>
</evidence>
<evidence type="ECO:0000256" key="1">
    <source>
        <dbReference type="ARBA" id="ARBA00023015"/>
    </source>
</evidence>
<protein>
    <submittedName>
        <fullName evidence="5">Helix-turn-helix transcriptional regulator</fullName>
    </submittedName>
</protein>
<organism evidence="5 6">
    <name type="scientific">Pseudomonas lutea</name>
    <dbReference type="NCBI Taxonomy" id="243924"/>
    <lineage>
        <taxon>Bacteria</taxon>
        <taxon>Pseudomonadati</taxon>
        <taxon>Pseudomonadota</taxon>
        <taxon>Gammaproteobacteria</taxon>
        <taxon>Pseudomonadales</taxon>
        <taxon>Pseudomonadaceae</taxon>
        <taxon>Pseudomonas</taxon>
    </lineage>
</organism>
<evidence type="ECO:0000256" key="3">
    <source>
        <dbReference type="ARBA" id="ARBA00023163"/>
    </source>
</evidence>
<dbReference type="InterPro" id="IPR036388">
    <property type="entry name" value="WH-like_DNA-bd_sf"/>
</dbReference>
<dbReference type="PROSITE" id="PS50043">
    <property type="entry name" value="HTH_LUXR_2"/>
    <property type="match status" value="1"/>
</dbReference>
<dbReference type="SMART" id="SM00421">
    <property type="entry name" value="HTH_LUXR"/>
    <property type="match status" value="1"/>
</dbReference>
<name>A0ABR9ADJ2_9PSED</name>
<comment type="caution">
    <text evidence="5">The sequence shown here is derived from an EMBL/GenBank/DDBJ whole genome shotgun (WGS) entry which is preliminary data.</text>
</comment>
<dbReference type="EMBL" id="JACYNP010000014">
    <property type="protein sequence ID" value="MBD8124060.1"/>
    <property type="molecule type" value="Genomic_DNA"/>
</dbReference>
<sequence>MLTSRPIIYKGLSERQVEVLKWSAEGKTAAEVGIILGLKQRTVNFHVGVAIRKIGVSNKIQAVVKAALSGAF</sequence>
<dbReference type="InterPro" id="IPR000792">
    <property type="entry name" value="Tscrpt_reg_LuxR_C"/>
</dbReference>
<reference evidence="5 6" key="1">
    <citation type="journal article" date="2020" name="FEMS Microbiol. Ecol.">
        <title>Temporal dynamics of bacterial communities during seed development and maturation.</title>
        <authorList>
            <person name="Chesneau G."/>
            <person name="Torres-Cortes G."/>
            <person name="Briand M."/>
            <person name="Darrasse A."/>
            <person name="Preveaux A."/>
            <person name="Marais C."/>
            <person name="Jacques M.A."/>
            <person name="Shade A."/>
            <person name="Barret M."/>
        </authorList>
    </citation>
    <scope>NUCLEOTIDE SEQUENCE [LARGE SCALE GENOMIC DNA]</scope>
    <source>
        <strain evidence="5 6">CFBP13723</strain>
    </source>
</reference>
<dbReference type="InterPro" id="IPR016032">
    <property type="entry name" value="Sig_transdc_resp-reg_C-effctor"/>
</dbReference>
<proteinExistence type="predicted"/>
<keyword evidence="1" id="KW-0805">Transcription regulation</keyword>
<dbReference type="CDD" id="cd06170">
    <property type="entry name" value="LuxR_C_like"/>
    <property type="match status" value="1"/>
</dbReference>
<keyword evidence="6" id="KW-1185">Reference proteome</keyword>
<dbReference type="PANTHER" id="PTHR44688">
    <property type="entry name" value="DNA-BINDING TRANSCRIPTIONAL ACTIVATOR DEVR_DOSR"/>
    <property type="match status" value="1"/>
</dbReference>
<dbReference type="Gene3D" id="1.10.10.10">
    <property type="entry name" value="Winged helix-like DNA-binding domain superfamily/Winged helix DNA-binding domain"/>
    <property type="match status" value="1"/>
</dbReference>
<dbReference type="Pfam" id="PF00196">
    <property type="entry name" value="GerE"/>
    <property type="match status" value="1"/>
</dbReference>
<gene>
    <name evidence="5" type="ORF">IFT62_22930</name>
</gene>